<geneLocation type="plasmid" evidence="5">
    <name>ppv989-508</name>
</geneLocation>
<keyword evidence="2" id="KW-0288">FMN</keyword>
<protein>
    <submittedName>
        <fullName evidence="4">Diguanylate cyclase</fullName>
    </submittedName>
</protein>
<dbReference type="Proteomes" id="UP000241538">
    <property type="component" value="Plasmid pPV989-508"/>
</dbReference>
<dbReference type="SUPFAM" id="SSF51412">
    <property type="entry name" value="Inosine monophosphate dehydrogenase (IMPDH)"/>
    <property type="match status" value="1"/>
</dbReference>
<keyword evidence="4" id="KW-0614">Plasmid</keyword>
<dbReference type="PANTHER" id="PTHR32332:SF20">
    <property type="entry name" value="2-NITROPROPANE DIOXYGENASE-LIKE PROTEIN"/>
    <property type="match status" value="1"/>
</dbReference>
<dbReference type="InterPro" id="IPR013785">
    <property type="entry name" value="Aldolase_TIM"/>
</dbReference>
<evidence type="ECO:0000256" key="1">
    <source>
        <dbReference type="ARBA" id="ARBA00022630"/>
    </source>
</evidence>
<dbReference type="AlphaFoldDB" id="A0AAN1NV01"/>
<dbReference type="EMBL" id="CP028350">
    <property type="protein sequence ID" value="AVV39646.1"/>
    <property type="molecule type" value="Genomic_DNA"/>
</dbReference>
<dbReference type="CDD" id="cd04730">
    <property type="entry name" value="NPD_like"/>
    <property type="match status" value="1"/>
</dbReference>
<dbReference type="RefSeq" id="WP_107320379.1">
    <property type="nucleotide sequence ID" value="NZ_CP028350.1"/>
</dbReference>
<dbReference type="InterPro" id="IPR004136">
    <property type="entry name" value="NMO"/>
</dbReference>
<evidence type="ECO:0000313" key="5">
    <source>
        <dbReference type="Proteomes" id="UP000241538"/>
    </source>
</evidence>
<gene>
    <name evidence="4" type="ORF">C9381_20685</name>
</gene>
<sequence length="337" mass="36663">MKNRVTEILNIRFPIIQAPMYFLTDATFVAAVSDAGGLGIIGPNAGQDTLPESRFDALERMREQIRKTKRLTDKPFGATLINGPDMSFWRPTAEMFIDEKVEVVLINELLDPEIFHFLKQHRIKIIYRALTPDVANSQQAEKLGADIIVATGFDEGGTVPARIIGTFSIVPMIADSVKIPVLAAGGIGDVRGVRAALALGAEGVWIGSLFLTAQENPADEKVKQLIVASSAEDLLLFRTLPAYYRTLPTPLSPRLAELDEQGADRETLFSAMNGYHALWQAMRLGNVDKGVVSTGTGISMIKSVRSVAAIIADLAQDFTTTPDARKSDETVHSLRSA</sequence>
<dbReference type="Pfam" id="PF03060">
    <property type="entry name" value="NMO"/>
    <property type="match status" value="2"/>
</dbReference>
<organism evidence="4 5">
    <name type="scientific">Pantoea vagans</name>
    <dbReference type="NCBI Taxonomy" id="470934"/>
    <lineage>
        <taxon>Bacteria</taxon>
        <taxon>Pseudomonadati</taxon>
        <taxon>Pseudomonadota</taxon>
        <taxon>Gammaproteobacteria</taxon>
        <taxon>Enterobacterales</taxon>
        <taxon>Erwiniaceae</taxon>
        <taxon>Pantoea</taxon>
    </lineage>
</organism>
<proteinExistence type="predicted"/>
<dbReference type="Gene3D" id="3.20.20.70">
    <property type="entry name" value="Aldolase class I"/>
    <property type="match status" value="1"/>
</dbReference>
<reference evidence="4 5" key="1">
    <citation type="journal article" date="2018" name="Int J Genomics">
        <title>Comparative Genomics Analysis of Plasmid pPV989-94 from a Clinical Isolate of Pantoea vagans PV989.</title>
        <authorList>
            <person name="Xu L."/>
            <person name="Yin M."/>
            <person name="Zhu T."/>
            <person name="Lu J."/>
            <person name="Bao Q."/>
        </authorList>
    </citation>
    <scope>NUCLEOTIDE SEQUENCE [LARGE SCALE GENOMIC DNA]</scope>
    <source>
        <strain evidence="4 5">PV989</strain>
    </source>
</reference>
<dbReference type="GO" id="GO:0018580">
    <property type="term" value="F:nitronate monooxygenase activity"/>
    <property type="evidence" value="ECO:0007669"/>
    <property type="project" value="InterPro"/>
</dbReference>
<keyword evidence="1" id="KW-0285">Flavoprotein</keyword>
<keyword evidence="3" id="KW-0560">Oxidoreductase</keyword>
<accession>A0AAN1NV01</accession>
<evidence type="ECO:0000256" key="3">
    <source>
        <dbReference type="ARBA" id="ARBA00023002"/>
    </source>
</evidence>
<name>A0AAN1NV01_9GAMM</name>
<dbReference type="PANTHER" id="PTHR32332">
    <property type="entry name" value="2-NITROPROPANE DIOXYGENASE"/>
    <property type="match status" value="1"/>
</dbReference>
<evidence type="ECO:0000313" key="4">
    <source>
        <dbReference type="EMBL" id="AVV39646.1"/>
    </source>
</evidence>
<evidence type="ECO:0000256" key="2">
    <source>
        <dbReference type="ARBA" id="ARBA00022643"/>
    </source>
</evidence>